<keyword evidence="3 5" id="KW-1133">Transmembrane helix</keyword>
<feature type="transmembrane region" description="Helical" evidence="5">
    <location>
        <begin position="354"/>
        <end position="376"/>
    </location>
</feature>
<evidence type="ECO:0000256" key="2">
    <source>
        <dbReference type="ARBA" id="ARBA00022692"/>
    </source>
</evidence>
<evidence type="ECO:0000256" key="3">
    <source>
        <dbReference type="ARBA" id="ARBA00022989"/>
    </source>
</evidence>
<organism evidence="6 7">
    <name type="scientific">Hydra vulgaris</name>
    <name type="common">Hydra</name>
    <name type="synonym">Hydra attenuata</name>
    <dbReference type="NCBI Taxonomy" id="6087"/>
    <lineage>
        <taxon>Eukaryota</taxon>
        <taxon>Metazoa</taxon>
        <taxon>Cnidaria</taxon>
        <taxon>Hydrozoa</taxon>
        <taxon>Hydroidolina</taxon>
        <taxon>Anthoathecata</taxon>
        <taxon>Aplanulata</taxon>
        <taxon>Hydridae</taxon>
        <taxon>Hydra</taxon>
    </lineage>
</organism>
<evidence type="ECO:0000256" key="1">
    <source>
        <dbReference type="ARBA" id="ARBA00004141"/>
    </source>
</evidence>
<evidence type="ECO:0000313" key="7">
    <source>
        <dbReference type="RefSeq" id="XP_065651405.1"/>
    </source>
</evidence>
<keyword evidence="6" id="KW-1185">Reference proteome</keyword>
<dbReference type="Proteomes" id="UP001652625">
    <property type="component" value="Chromosome 04"/>
</dbReference>
<feature type="transmembrane region" description="Helical" evidence="5">
    <location>
        <begin position="317"/>
        <end position="342"/>
    </location>
</feature>
<feature type="transmembrane region" description="Helical" evidence="5">
    <location>
        <begin position="62"/>
        <end position="84"/>
    </location>
</feature>
<gene>
    <name evidence="7" type="primary">LOC101236644</name>
</gene>
<accession>A0ABM4BQI9</accession>
<keyword evidence="4 5" id="KW-0472">Membrane</keyword>
<name>A0ABM4BQI9_HYDVU</name>
<dbReference type="Gene3D" id="1.20.1250.20">
    <property type="entry name" value="MFS general substrate transporter like domains"/>
    <property type="match status" value="1"/>
</dbReference>
<feature type="transmembrane region" description="Helical" evidence="5">
    <location>
        <begin position="291"/>
        <end position="311"/>
    </location>
</feature>
<dbReference type="InterPro" id="IPR011701">
    <property type="entry name" value="MFS"/>
</dbReference>
<comment type="subcellular location">
    <subcellularLocation>
        <location evidence="1">Membrane</location>
        <topology evidence="1">Multi-pass membrane protein</topology>
    </subcellularLocation>
</comment>
<protein>
    <submittedName>
        <fullName evidence="7">Solute carrier family 22 member 15 isoform X3</fullName>
    </submittedName>
</protein>
<keyword evidence="2 5" id="KW-0812">Transmembrane</keyword>
<dbReference type="RefSeq" id="XP_065651405.1">
    <property type="nucleotide sequence ID" value="XM_065795333.1"/>
</dbReference>
<proteinExistence type="predicted"/>
<dbReference type="SUPFAM" id="SSF103473">
    <property type="entry name" value="MFS general substrate transporter"/>
    <property type="match status" value="1"/>
</dbReference>
<feature type="transmembrane region" description="Helical" evidence="5">
    <location>
        <begin position="382"/>
        <end position="402"/>
    </location>
</feature>
<evidence type="ECO:0000256" key="5">
    <source>
        <dbReference type="SAM" id="Phobius"/>
    </source>
</evidence>
<evidence type="ECO:0000313" key="6">
    <source>
        <dbReference type="Proteomes" id="UP001652625"/>
    </source>
</evidence>
<dbReference type="InterPro" id="IPR036259">
    <property type="entry name" value="MFS_trans_sf"/>
</dbReference>
<sequence>MKQKIRLRCISDVSTSNDEIEMAEIPLKTEANEFPQSCLNEMDVDDFLTNIGEFGKSQKLTLFFLSLLMIPASYQSLLITFIGINPSWICTNKTIECNLTGVISVNHRLYNKRCSMKRESWRYEKEIDFSIISEWDLICDKLTHTYMVNSGAHIGGGIGTIFVGFLSDSFVTESVRWLRVKGDIVTAEKILRQIAKCNQKPWPNARLKPITDQQKEVKASYKDIFYPFNVFLSTFVQAAIWFSNGSAYYGISLASEHLSDNIYRDFFLISIVDIPSNIIIIWLCNRFGRKWTTVLSTIVGGLFVVMLSFIPSHSGYVGFRVTVAVIAKFCVNLSYGAVYIWSTELFPTSIRSQGLGVCAWAAILGAAAAPWFSQYLGYVHRSLPFCVMGSILIISGIFCCVLKETNGKSTAETLSDRNRNIVIDDTMTDAELDYELIARNVENKKIIL</sequence>
<dbReference type="PANTHER" id="PTHR24064">
    <property type="entry name" value="SOLUTE CARRIER FAMILY 22 MEMBER"/>
    <property type="match status" value="1"/>
</dbReference>
<evidence type="ECO:0000256" key="4">
    <source>
        <dbReference type="ARBA" id="ARBA00023136"/>
    </source>
</evidence>
<feature type="transmembrane region" description="Helical" evidence="5">
    <location>
        <begin position="262"/>
        <end position="284"/>
    </location>
</feature>
<feature type="transmembrane region" description="Helical" evidence="5">
    <location>
        <begin position="152"/>
        <end position="171"/>
    </location>
</feature>
<feature type="transmembrane region" description="Helical" evidence="5">
    <location>
        <begin position="224"/>
        <end position="242"/>
    </location>
</feature>
<dbReference type="GeneID" id="101236644"/>
<reference evidence="7" key="1">
    <citation type="submission" date="2025-08" db="UniProtKB">
        <authorList>
            <consortium name="RefSeq"/>
        </authorList>
    </citation>
    <scope>IDENTIFICATION</scope>
</reference>
<dbReference type="Pfam" id="PF07690">
    <property type="entry name" value="MFS_1"/>
    <property type="match status" value="1"/>
</dbReference>